<feature type="non-terminal residue" evidence="2">
    <location>
        <position position="1"/>
    </location>
</feature>
<evidence type="ECO:0000313" key="3">
    <source>
        <dbReference type="Proteomes" id="UP000265520"/>
    </source>
</evidence>
<feature type="compositionally biased region" description="Basic and acidic residues" evidence="1">
    <location>
        <begin position="1"/>
        <end position="20"/>
    </location>
</feature>
<feature type="region of interest" description="Disordered" evidence="1">
    <location>
        <begin position="1"/>
        <end position="29"/>
    </location>
</feature>
<dbReference type="AlphaFoldDB" id="A0A392VLC6"/>
<comment type="caution">
    <text evidence="2">The sequence shown here is derived from an EMBL/GenBank/DDBJ whole genome shotgun (WGS) entry which is preliminary data.</text>
</comment>
<protein>
    <submittedName>
        <fullName evidence="2">Uncharacterized protein</fullName>
    </submittedName>
</protein>
<dbReference type="EMBL" id="LXQA011170438">
    <property type="protein sequence ID" value="MCI87605.1"/>
    <property type="molecule type" value="Genomic_DNA"/>
</dbReference>
<evidence type="ECO:0000256" key="1">
    <source>
        <dbReference type="SAM" id="MobiDB-lite"/>
    </source>
</evidence>
<organism evidence="2 3">
    <name type="scientific">Trifolium medium</name>
    <dbReference type="NCBI Taxonomy" id="97028"/>
    <lineage>
        <taxon>Eukaryota</taxon>
        <taxon>Viridiplantae</taxon>
        <taxon>Streptophyta</taxon>
        <taxon>Embryophyta</taxon>
        <taxon>Tracheophyta</taxon>
        <taxon>Spermatophyta</taxon>
        <taxon>Magnoliopsida</taxon>
        <taxon>eudicotyledons</taxon>
        <taxon>Gunneridae</taxon>
        <taxon>Pentapetalae</taxon>
        <taxon>rosids</taxon>
        <taxon>fabids</taxon>
        <taxon>Fabales</taxon>
        <taxon>Fabaceae</taxon>
        <taxon>Papilionoideae</taxon>
        <taxon>50 kb inversion clade</taxon>
        <taxon>NPAAA clade</taxon>
        <taxon>Hologalegina</taxon>
        <taxon>IRL clade</taxon>
        <taxon>Trifolieae</taxon>
        <taxon>Trifolium</taxon>
    </lineage>
</organism>
<reference evidence="2 3" key="1">
    <citation type="journal article" date="2018" name="Front. Plant Sci.">
        <title>Red Clover (Trifolium pratense) and Zigzag Clover (T. medium) - A Picture of Genomic Similarities and Differences.</title>
        <authorList>
            <person name="Dluhosova J."/>
            <person name="Istvanek J."/>
            <person name="Nedelnik J."/>
            <person name="Repkova J."/>
        </authorList>
    </citation>
    <scope>NUCLEOTIDE SEQUENCE [LARGE SCALE GENOMIC DNA]</scope>
    <source>
        <strain evidence="3">cv. 10/8</strain>
        <tissue evidence="2">Leaf</tissue>
    </source>
</reference>
<sequence>HFKRHLGIDEEKISRFKQGEKGSIAESKA</sequence>
<dbReference type="Proteomes" id="UP000265520">
    <property type="component" value="Unassembled WGS sequence"/>
</dbReference>
<name>A0A392VLC6_9FABA</name>
<accession>A0A392VLC6</accession>
<keyword evidence="3" id="KW-1185">Reference proteome</keyword>
<proteinExistence type="predicted"/>
<evidence type="ECO:0000313" key="2">
    <source>
        <dbReference type="EMBL" id="MCI87605.1"/>
    </source>
</evidence>